<dbReference type="HOGENOM" id="CLU_151365_1_0_6"/>
<evidence type="ECO:0000313" key="2">
    <source>
        <dbReference type="Proteomes" id="UP000008632"/>
    </source>
</evidence>
<organism evidence="1 2">
    <name type="scientific">Pseudoxanthomonas suwonensis (strain 11-1)</name>
    <dbReference type="NCBI Taxonomy" id="743721"/>
    <lineage>
        <taxon>Bacteria</taxon>
        <taxon>Pseudomonadati</taxon>
        <taxon>Pseudomonadota</taxon>
        <taxon>Gammaproteobacteria</taxon>
        <taxon>Lysobacterales</taxon>
        <taxon>Lysobacteraceae</taxon>
        <taxon>Pseudoxanthomonas</taxon>
    </lineage>
</organism>
<dbReference type="Pfam" id="PF03692">
    <property type="entry name" value="CxxCxxCC"/>
    <property type="match status" value="1"/>
</dbReference>
<dbReference type="KEGG" id="psu:Psesu_0362"/>
<dbReference type="OrthoDB" id="71604at2"/>
<reference evidence="1 2" key="1">
    <citation type="submission" date="2011-01" db="EMBL/GenBank/DDBJ databases">
        <title>Complete sequence of Pseudoxanthomonas suwonensis 11-1.</title>
        <authorList>
            <consortium name="US DOE Joint Genome Institute"/>
            <person name="Lucas S."/>
            <person name="Copeland A."/>
            <person name="Lapidus A."/>
            <person name="Cheng J.-F."/>
            <person name="Goodwin L."/>
            <person name="Pitluck S."/>
            <person name="Teshima H."/>
            <person name="Detter J.C."/>
            <person name="Han C."/>
            <person name="Tapia R."/>
            <person name="Land M."/>
            <person name="Hauser L."/>
            <person name="Kyrpides N."/>
            <person name="Ivanova N."/>
            <person name="Ovchinnikova G."/>
            <person name="Siebers A.K."/>
            <person name="Allgaier M."/>
            <person name="Thelen M.P."/>
            <person name="Hugenholtz P."/>
            <person name="Gladden J."/>
            <person name="Woyke T."/>
        </authorList>
    </citation>
    <scope>NUCLEOTIDE SEQUENCE [LARGE SCALE GENOMIC DNA]</scope>
    <source>
        <strain evidence="2">11-1</strain>
    </source>
</reference>
<dbReference type="eggNOG" id="COG0727">
    <property type="taxonomic scope" value="Bacteria"/>
</dbReference>
<protein>
    <recommendedName>
        <fullName evidence="3">Zinc/iron-chelating domain-containing protein</fullName>
    </recommendedName>
</protein>
<gene>
    <name evidence="1" type="ordered locus">Psesu_0362</name>
</gene>
<dbReference type="Proteomes" id="UP000008632">
    <property type="component" value="Chromosome"/>
</dbReference>
<proteinExistence type="predicted"/>
<name>E6WPH9_PSEUU</name>
<dbReference type="RefSeq" id="WP_013534053.1">
    <property type="nucleotide sequence ID" value="NC_014924.1"/>
</dbReference>
<dbReference type="STRING" id="743721.Psesu_0362"/>
<accession>E6WPH9</accession>
<evidence type="ECO:0008006" key="3">
    <source>
        <dbReference type="Google" id="ProtNLM"/>
    </source>
</evidence>
<evidence type="ECO:0000313" key="1">
    <source>
        <dbReference type="EMBL" id="ADV26223.1"/>
    </source>
</evidence>
<sequence>MSRAGARHGRCTAECNHCDAVCCRLTVVLDATDHVPEHLTELLPGGVRVMAHGADGWCIALDAEHRNCGIYEDRPDTCRRFVMNGPYCRSVRSEHQAHLAGKPAIPLLLR</sequence>
<dbReference type="EMBL" id="CP002446">
    <property type="protein sequence ID" value="ADV26223.1"/>
    <property type="molecule type" value="Genomic_DNA"/>
</dbReference>
<dbReference type="InterPro" id="IPR005358">
    <property type="entry name" value="Puta_zinc/iron-chelating_dom"/>
</dbReference>
<keyword evidence="2" id="KW-1185">Reference proteome</keyword>
<dbReference type="AlphaFoldDB" id="E6WPH9"/>